<name>A0AC61KZJ2_9EURY</name>
<gene>
    <name evidence="1" type="primary">cas3</name>
    <name evidence="1" type="ORF">C4B59_14220</name>
</gene>
<organism evidence="1 2">
    <name type="scientific">Candidatus Methanogaster sp</name>
    <dbReference type="NCBI Taxonomy" id="3386292"/>
    <lineage>
        <taxon>Archaea</taxon>
        <taxon>Methanobacteriati</taxon>
        <taxon>Methanobacteriota</taxon>
        <taxon>Stenosarchaea group</taxon>
        <taxon>Methanomicrobia</taxon>
        <taxon>Methanosarcinales</taxon>
        <taxon>ANME-2 cluster</taxon>
        <taxon>Candidatus Methanogasteraceae</taxon>
        <taxon>Candidatus Methanogaster</taxon>
    </lineage>
</organism>
<proteinExistence type="predicted"/>
<protein>
    <submittedName>
        <fullName evidence="1">Type I-D CRISPR-associated helicase Cas3</fullName>
    </submittedName>
</protein>
<dbReference type="EMBL" id="PQXF01000045">
    <property type="protein sequence ID" value="PXF57958.1"/>
    <property type="molecule type" value="Genomic_DNA"/>
</dbReference>
<evidence type="ECO:0000313" key="2">
    <source>
        <dbReference type="Proteomes" id="UP000248329"/>
    </source>
</evidence>
<comment type="caution">
    <text evidence="1">The sequence shown here is derived from an EMBL/GenBank/DDBJ whole genome shotgun (WGS) entry which is preliminary data.</text>
</comment>
<reference evidence="1" key="1">
    <citation type="submission" date="2018-01" db="EMBL/GenBank/DDBJ databases">
        <authorList>
            <person name="Krukenberg V."/>
        </authorList>
    </citation>
    <scope>NUCLEOTIDE SEQUENCE</scope>
    <source>
        <strain evidence="1">E20ANME2</strain>
    </source>
</reference>
<evidence type="ECO:0000313" key="1">
    <source>
        <dbReference type="EMBL" id="PXF57958.1"/>
    </source>
</evidence>
<sequence>MFLNGISLRTLEADYLGFQPYEHQHQSEELIKGANGFFCFNCSPTGSGKTLSWLKPALDMGMDVIAMYPTNALISDQVANANQVIGDHFAGMGHEVIRITSSSIYERRQELYAGEANVSNGTIIAHLIERSIERRGSTIVMTNPDIFTLIMKDMYRDRYLSSLINHFEMIVVDEFHLADIKQKNSILFLLHCMHDLPPSISRTDKFYFLSATPDGAVVERIRDTIGVVPVVIESSGVALGMNEKVKDGYRAVMPPVDIDLRGGRIFSTFEKLCGEHLENTIRFCEQGKTVIMLDGIHEVDVLYNKLVDNVSGGCVERIDGFHRGDLGAKLKRFDILVSNSSVEVGIDFDVDQILFTGYNKSSLIQRLGRLRNREDECKAICYTSGRVSGHLNGINQILNRDQFKLELDRIFADASDSASFTWRYSPIEAYDYAMVVASRLPSDGRVDYARSIMERINKHFYYPFGMKLGKEDLERMKQWTRKDVIGELRSYRGSDIQLMVYDQIEGEVKLYTMFYLLRWGNVEFMARTRFLKTVPEEQRDFVAKYERFASGFCVYRGKNDEPRSIYLKADSPALFAVVNTPEPTRVPEVLNGFTVHASKGPKEHSISQLNETLSEKEMLCMIVDGNPYEKKTLYNLGDFFFLYPLYASGKEYSVAFGNDALYMDCFLKDRRDHEREQFDWGQ</sequence>
<accession>A0AC61KZJ2</accession>
<dbReference type="Proteomes" id="UP000248329">
    <property type="component" value="Unassembled WGS sequence"/>
</dbReference>